<sequence length="272" mass="31122">MSSSTNNFAPTSRNLRVGHDYGAYAPDNSDWNRRQAPFSRFGSSSWRADPVIIFLPDAGRGAHNPWQSFDPRGITGPFSLAGFPVHAHSPMQISILGNLRVRDIHPGQRQITQNLQNIHRTQEDDSRLTQDEQDTALKKLKKEVYNPTIKKLTRGLSLYYRDQARNVYREMEKQKENDTMRCAICLEDFEPKETVMLTPCNHMFHEDCIVPWVKSHAQCPVCRFSFGEKRRESTSDNNINIGNAAGDDLLARELVSVIRAMEEAFIWENAAR</sequence>
<reference evidence="1 2" key="1">
    <citation type="journal article" date="2023" name="Science">
        <title>Complex scaffold remodeling in plant triterpene biosynthesis.</title>
        <authorList>
            <person name="De La Pena R."/>
            <person name="Hodgson H."/>
            <person name="Liu J.C."/>
            <person name="Stephenson M.J."/>
            <person name="Martin A.C."/>
            <person name="Owen C."/>
            <person name="Harkess A."/>
            <person name="Leebens-Mack J."/>
            <person name="Jimenez L.E."/>
            <person name="Osbourn A."/>
            <person name="Sattely E.S."/>
        </authorList>
    </citation>
    <scope>NUCLEOTIDE SEQUENCE [LARGE SCALE GENOMIC DNA]</scope>
    <source>
        <strain evidence="2">cv. JPN11</strain>
        <tissue evidence="1">Leaf</tissue>
    </source>
</reference>
<accession>A0ACC1Z300</accession>
<evidence type="ECO:0000313" key="2">
    <source>
        <dbReference type="Proteomes" id="UP001164539"/>
    </source>
</evidence>
<comment type="caution">
    <text evidence="1">The sequence shown here is derived from an EMBL/GenBank/DDBJ whole genome shotgun (WGS) entry which is preliminary data.</text>
</comment>
<dbReference type="EMBL" id="CM051394">
    <property type="protein sequence ID" value="KAJ4729629.1"/>
    <property type="molecule type" value="Genomic_DNA"/>
</dbReference>
<gene>
    <name evidence="1" type="ORF">OWV82_002375</name>
</gene>
<name>A0ACC1Z300_MELAZ</name>
<dbReference type="Proteomes" id="UP001164539">
    <property type="component" value="Chromosome 1"/>
</dbReference>
<organism evidence="1 2">
    <name type="scientific">Melia azedarach</name>
    <name type="common">Chinaberry tree</name>
    <dbReference type="NCBI Taxonomy" id="155640"/>
    <lineage>
        <taxon>Eukaryota</taxon>
        <taxon>Viridiplantae</taxon>
        <taxon>Streptophyta</taxon>
        <taxon>Embryophyta</taxon>
        <taxon>Tracheophyta</taxon>
        <taxon>Spermatophyta</taxon>
        <taxon>Magnoliopsida</taxon>
        <taxon>eudicotyledons</taxon>
        <taxon>Gunneridae</taxon>
        <taxon>Pentapetalae</taxon>
        <taxon>rosids</taxon>
        <taxon>malvids</taxon>
        <taxon>Sapindales</taxon>
        <taxon>Meliaceae</taxon>
        <taxon>Melia</taxon>
    </lineage>
</organism>
<evidence type="ECO:0000313" key="1">
    <source>
        <dbReference type="EMBL" id="KAJ4729629.1"/>
    </source>
</evidence>
<keyword evidence="2" id="KW-1185">Reference proteome</keyword>
<protein>
    <submittedName>
        <fullName evidence="1">RING/U-box superfamily protein</fullName>
    </submittedName>
</protein>
<proteinExistence type="predicted"/>